<evidence type="ECO:0008006" key="3">
    <source>
        <dbReference type="Google" id="ProtNLM"/>
    </source>
</evidence>
<evidence type="ECO:0000313" key="1">
    <source>
        <dbReference type="EMBL" id="KAG0283809.1"/>
    </source>
</evidence>
<gene>
    <name evidence="1" type="ORF">BGZ96_011819</name>
</gene>
<dbReference type="EMBL" id="JAAAIM010000853">
    <property type="protein sequence ID" value="KAG0283809.1"/>
    <property type="molecule type" value="Genomic_DNA"/>
</dbReference>
<reference evidence="1 2" key="1">
    <citation type="journal article" date="2020" name="Fungal Divers.">
        <title>Resolving the Mortierellaceae phylogeny through synthesis of multi-gene phylogenetics and phylogenomics.</title>
        <authorList>
            <person name="Vandepol N."/>
            <person name="Liber J."/>
            <person name="Desiro A."/>
            <person name="Na H."/>
            <person name="Kennedy M."/>
            <person name="Barry K."/>
            <person name="Grigoriev I.V."/>
            <person name="Miller A.N."/>
            <person name="O'Donnell K."/>
            <person name="Stajich J.E."/>
            <person name="Bonito G."/>
        </authorList>
    </citation>
    <scope>NUCLEOTIDE SEQUENCE [LARGE SCALE GENOMIC DNA]</scope>
    <source>
        <strain evidence="1 2">AD045</strain>
    </source>
</reference>
<organism evidence="1 2">
    <name type="scientific">Linnemannia gamsii</name>
    <dbReference type="NCBI Taxonomy" id="64522"/>
    <lineage>
        <taxon>Eukaryota</taxon>
        <taxon>Fungi</taxon>
        <taxon>Fungi incertae sedis</taxon>
        <taxon>Mucoromycota</taxon>
        <taxon>Mortierellomycotina</taxon>
        <taxon>Mortierellomycetes</taxon>
        <taxon>Mortierellales</taxon>
        <taxon>Mortierellaceae</taxon>
        <taxon>Linnemannia</taxon>
    </lineage>
</organism>
<name>A0ABQ7JS66_9FUNG</name>
<comment type="caution">
    <text evidence="1">The sequence shown here is derived from an EMBL/GenBank/DDBJ whole genome shotgun (WGS) entry which is preliminary data.</text>
</comment>
<accession>A0ABQ7JS66</accession>
<evidence type="ECO:0000313" key="2">
    <source>
        <dbReference type="Proteomes" id="UP001194696"/>
    </source>
</evidence>
<dbReference type="Proteomes" id="UP001194696">
    <property type="component" value="Unassembled WGS sequence"/>
</dbReference>
<protein>
    <recommendedName>
        <fullName evidence="3">Nas2 N-terminal domain-containing protein</fullName>
    </recommendedName>
</protein>
<sequence>MPRSMEQYKTVSDLKKELATAEIELAKLESRILALDTFSTNSSLQLEELRELAKTGGDPVIIERAAIRQQMVKNNVGVTEMNEVDLSHLRARVRMLEDRIANFPGQQ</sequence>
<keyword evidence="2" id="KW-1185">Reference proteome</keyword>
<proteinExistence type="predicted"/>